<gene>
    <name evidence="9" type="ORF">EWB00_005245</name>
</gene>
<comment type="cofactor">
    <cofactor evidence="6">
        <name>a divalent metal cation</name>
        <dbReference type="ChEBI" id="CHEBI:60240"/>
    </cofactor>
    <text evidence="6">Binds 2 divalent metal cations per subunit. Site 1 may preferentially bind zinc ions, while site 2 has a preference for magnesium and/or manganese ions.</text>
</comment>
<dbReference type="OrthoDB" id="546632at2759"/>
<organism evidence="9 10">
    <name type="scientific">Schistosoma japonicum</name>
    <name type="common">Blood fluke</name>
    <dbReference type="NCBI Taxonomy" id="6182"/>
    <lineage>
        <taxon>Eukaryota</taxon>
        <taxon>Metazoa</taxon>
        <taxon>Spiralia</taxon>
        <taxon>Lophotrochozoa</taxon>
        <taxon>Platyhelminthes</taxon>
        <taxon>Trematoda</taxon>
        <taxon>Digenea</taxon>
        <taxon>Strigeidida</taxon>
        <taxon>Schistosomatoidea</taxon>
        <taxon>Schistosomatidae</taxon>
        <taxon>Schistosoma</taxon>
    </lineage>
</organism>
<comment type="caution">
    <text evidence="9">The sequence shown here is derived from an EMBL/GenBank/DDBJ whole genome shotgun (WGS) entry which is preliminary data.</text>
</comment>
<feature type="compositionally biased region" description="Polar residues" evidence="7">
    <location>
        <begin position="356"/>
        <end position="365"/>
    </location>
</feature>
<reference evidence="9 10" key="1">
    <citation type="submission" date="2019-03" db="EMBL/GenBank/DDBJ databases">
        <title>An improved genome assembly of the fluke Schistosoma japonicum.</title>
        <authorList>
            <person name="Hu W."/>
            <person name="Luo F."/>
            <person name="Yin M."/>
            <person name="Mo X."/>
            <person name="Sun C."/>
            <person name="Wu Q."/>
            <person name="Zhu B."/>
            <person name="Xiang M."/>
            <person name="Wang J."/>
            <person name="Wang Y."/>
            <person name="Zhang T."/>
            <person name="Xu B."/>
            <person name="Zheng H."/>
            <person name="Feng Z."/>
        </authorList>
    </citation>
    <scope>NUCLEOTIDE SEQUENCE [LARGE SCALE GENOMIC DNA]</scope>
    <source>
        <strain evidence="9">HuSjv2</strain>
        <tissue evidence="9">Worms</tissue>
    </source>
</reference>
<dbReference type="InterPro" id="IPR003607">
    <property type="entry name" value="HD/PDEase_dom"/>
</dbReference>
<feature type="binding site" evidence="5">
    <location>
        <position position="234"/>
    </location>
    <ligand>
        <name>Zn(2+)</name>
        <dbReference type="ChEBI" id="CHEBI:29105"/>
        <label>2</label>
    </ligand>
</feature>
<evidence type="ECO:0000256" key="3">
    <source>
        <dbReference type="PIRSR" id="PIRSR623088-1"/>
    </source>
</evidence>
<keyword evidence="1 5" id="KW-0479">Metal-binding</keyword>
<dbReference type="PRINTS" id="PR00387">
    <property type="entry name" value="PDIESTERASE1"/>
</dbReference>
<evidence type="ECO:0000313" key="9">
    <source>
        <dbReference type="EMBL" id="TNN10608.1"/>
    </source>
</evidence>
<feature type="region of interest" description="Disordered" evidence="7">
    <location>
        <begin position="352"/>
        <end position="376"/>
    </location>
</feature>
<dbReference type="PROSITE" id="PS51845">
    <property type="entry name" value="PDEASE_I_2"/>
    <property type="match status" value="1"/>
</dbReference>
<feature type="active site" description="Proton donor" evidence="3">
    <location>
        <position position="193"/>
    </location>
</feature>
<keyword evidence="2 6" id="KW-0378">Hydrolase</keyword>
<dbReference type="Pfam" id="PF00233">
    <property type="entry name" value="PDEase_I"/>
    <property type="match status" value="2"/>
</dbReference>
<dbReference type="CDD" id="cd00077">
    <property type="entry name" value="HDc"/>
    <property type="match status" value="1"/>
</dbReference>
<dbReference type="STRING" id="6182.A0A4Z2D2I0"/>
<keyword evidence="10" id="KW-1185">Reference proteome</keyword>
<dbReference type="InterPro" id="IPR023174">
    <property type="entry name" value="PDEase_CS"/>
</dbReference>
<feature type="region of interest" description="Disordered" evidence="7">
    <location>
        <begin position="448"/>
        <end position="470"/>
    </location>
</feature>
<evidence type="ECO:0000256" key="6">
    <source>
        <dbReference type="RuleBase" id="RU363067"/>
    </source>
</evidence>
<sequence>MFKRLIRCHVKPSRTPTPNKDGTHNNKSNIPTKCTAWLFSTISSSSSKIITNNGTNEANKNTGTCLEDSSQKEDNCNETRNITTNFQHPNDSWRISCMPYCPDPDGIKLPFIHFTKVRNQFLAIRSLPISSSIKEQLKSHTFNNWLYSDAELINFVKFMFMDLNLPESCHFSTDILENWLFSTYSRYNNVPFHNFKHAFMVTQMMYCIIKMVNLPSFLSSVDLLILLFSALSHDLDHPGFTNSYQINAGTWLALRYNDISPLENHHCMTAFDLISNPSANIINGLTPSESRHFRKSVIRCILSTDMAIHSECISQFQGLRKQVYLKCRSSECMEYSNNSNEDMKHNHFHKNVNHPYCNSNDTPLKQQPPELTHSDPLFPSLQLITLSSPVTTQSQQSSSTSSTLLPSTHFHYLYSDDNIEEEKEVGAGQRVSKSEEYTQHNSCTDYYVNSDTSVNADNDQNNNDSNYYNNNHDQINESLIKASLISLINQQPEYLLRLLMMLLKVCDVSNEIRPPSVADPWVDCLFNEFFLQAAAEKQADLPVALHMDPDLVIKSSSQLNFLHTILIPLIKELTYIFRELNVFLESAQSRLEHFYQVRQYELAQQAMNSHGSTFETLPLSSTTIVTTAAATPFNPASVSHVIKPDVWATDSSVNCVQTPTVCSDELLLDTNKILQQQNFRECPISTPVASSSYGLHKSSIKCQQSQLPNYVVTIQSPCIRKQQPISIDSNLYNYMQRNIEK</sequence>
<feature type="binding site" evidence="4">
    <location>
        <position position="234"/>
    </location>
    <ligand>
        <name>AMP</name>
        <dbReference type="ChEBI" id="CHEBI:456215"/>
    </ligand>
</feature>
<dbReference type="Gene3D" id="1.10.1300.10">
    <property type="entry name" value="3'5'-cyclic nucleotide phosphodiesterase, catalytic domain"/>
    <property type="match status" value="2"/>
</dbReference>
<dbReference type="GO" id="GO:0046872">
    <property type="term" value="F:metal ion binding"/>
    <property type="evidence" value="ECO:0007669"/>
    <property type="project" value="UniProtKB-KW"/>
</dbReference>
<feature type="binding site" evidence="5">
    <location>
        <position position="234"/>
    </location>
    <ligand>
        <name>Zn(2+)</name>
        <dbReference type="ChEBI" id="CHEBI:29105"/>
        <label>1</label>
    </ligand>
</feature>
<dbReference type="EMBL" id="SKCS01000351">
    <property type="protein sequence ID" value="TNN10608.1"/>
    <property type="molecule type" value="Genomic_DNA"/>
</dbReference>
<feature type="binding site" evidence="4">
    <location>
        <position position="507"/>
    </location>
    <ligand>
        <name>AMP</name>
        <dbReference type="ChEBI" id="CHEBI:456215"/>
    </ligand>
</feature>
<feature type="binding site" evidence="5">
    <location>
        <position position="233"/>
    </location>
    <ligand>
        <name>Zn(2+)</name>
        <dbReference type="ChEBI" id="CHEBI:29105"/>
        <label>1</label>
    </ligand>
</feature>
<dbReference type="AlphaFoldDB" id="A0A4Z2D2I0"/>
<proteinExistence type="inferred from homology"/>
<evidence type="ECO:0000256" key="7">
    <source>
        <dbReference type="SAM" id="MobiDB-lite"/>
    </source>
</evidence>
<dbReference type="SMART" id="SM00471">
    <property type="entry name" value="HDc"/>
    <property type="match status" value="1"/>
</dbReference>
<dbReference type="InterPro" id="IPR023088">
    <property type="entry name" value="PDEase"/>
</dbReference>
<comment type="similarity">
    <text evidence="6">Belongs to the cyclic nucleotide phosphodiesterase family.</text>
</comment>
<evidence type="ECO:0000256" key="2">
    <source>
        <dbReference type="ARBA" id="ARBA00022801"/>
    </source>
</evidence>
<dbReference type="Proteomes" id="UP000311919">
    <property type="component" value="Unassembled WGS sequence"/>
</dbReference>
<feature type="binding site" evidence="5">
    <location>
        <position position="507"/>
    </location>
    <ligand>
        <name>Zn(2+)</name>
        <dbReference type="ChEBI" id="CHEBI:29105"/>
        <label>1</label>
    </ligand>
</feature>
<dbReference type="InterPro" id="IPR002073">
    <property type="entry name" value="PDEase_catalytic_dom"/>
</dbReference>
<evidence type="ECO:0000313" key="10">
    <source>
        <dbReference type="Proteomes" id="UP000311919"/>
    </source>
</evidence>
<evidence type="ECO:0000256" key="4">
    <source>
        <dbReference type="PIRSR" id="PIRSR623088-2"/>
    </source>
</evidence>
<dbReference type="PANTHER" id="PTHR11347">
    <property type="entry name" value="CYCLIC NUCLEOTIDE PHOSPHODIESTERASE"/>
    <property type="match status" value="1"/>
</dbReference>
<evidence type="ECO:0000259" key="8">
    <source>
        <dbReference type="PROSITE" id="PS51845"/>
    </source>
</evidence>
<feature type="domain" description="PDEase" evidence="8">
    <location>
        <begin position="117"/>
        <end position="608"/>
    </location>
</feature>
<dbReference type="GO" id="GO:0004114">
    <property type="term" value="F:3',5'-cyclic-nucleotide phosphodiesterase activity"/>
    <property type="evidence" value="ECO:0007669"/>
    <property type="project" value="InterPro"/>
</dbReference>
<feature type="binding site" evidence="4">
    <location>
        <begin position="193"/>
        <end position="197"/>
    </location>
    <ligand>
        <name>AMP</name>
        <dbReference type="ChEBI" id="CHEBI:456215"/>
    </ligand>
</feature>
<protein>
    <recommendedName>
        <fullName evidence="6">Phosphodiesterase</fullName>
        <ecNumber evidence="6">3.1.4.-</ecNumber>
    </recommendedName>
</protein>
<dbReference type="EC" id="3.1.4.-" evidence="6"/>
<name>A0A4Z2D2I0_SCHJA</name>
<dbReference type="GO" id="GO:0007165">
    <property type="term" value="P:signal transduction"/>
    <property type="evidence" value="ECO:0007669"/>
    <property type="project" value="InterPro"/>
</dbReference>
<evidence type="ECO:0000256" key="5">
    <source>
        <dbReference type="PIRSR" id="PIRSR623088-3"/>
    </source>
</evidence>
<feature type="binding site" evidence="4">
    <location>
        <position position="558"/>
    </location>
    <ligand>
        <name>AMP</name>
        <dbReference type="ChEBI" id="CHEBI:456215"/>
    </ligand>
</feature>
<dbReference type="SUPFAM" id="SSF109604">
    <property type="entry name" value="HD-domain/PDEase-like"/>
    <property type="match status" value="1"/>
</dbReference>
<evidence type="ECO:0000256" key="1">
    <source>
        <dbReference type="ARBA" id="ARBA00022723"/>
    </source>
</evidence>
<accession>A0A4Z2D2I0</accession>
<feature type="binding site" evidence="5">
    <location>
        <position position="197"/>
    </location>
    <ligand>
        <name>Zn(2+)</name>
        <dbReference type="ChEBI" id="CHEBI:29105"/>
        <label>1</label>
    </ligand>
</feature>
<dbReference type="PROSITE" id="PS00126">
    <property type="entry name" value="PDEASE_I_1"/>
    <property type="match status" value="1"/>
</dbReference>
<feature type="compositionally biased region" description="Low complexity" evidence="7">
    <location>
        <begin position="455"/>
        <end position="470"/>
    </location>
</feature>
<dbReference type="InterPro" id="IPR036971">
    <property type="entry name" value="PDEase_catalytic_dom_sf"/>
</dbReference>